<dbReference type="EMBL" id="CACRXK020008110">
    <property type="protein sequence ID" value="CAB4014007.1"/>
    <property type="molecule type" value="Genomic_DNA"/>
</dbReference>
<proteinExistence type="predicted"/>
<organism evidence="1 2">
    <name type="scientific">Paramuricea clavata</name>
    <name type="common">Red gorgonian</name>
    <name type="synonym">Violescent sea-whip</name>
    <dbReference type="NCBI Taxonomy" id="317549"/>
    <lineage>
        <taxon>Eukaryota</taxon>
        <taxon>Metazoa</taxon>
        <taxon>Cnidaria</taxon>
        <taxon>Anthozoa</taxon>
        <taxon>Octocorallia</taxon>
        <taxon>Malacalcyonacea</taxon>
        <taxon>Plexauridae</taxon>
        <taxon>Paramuricea</taxon>
    </lineage>
</organism>
<dbReference type="AlphaFoldDB" id="A0A7D9EQF0"/>
<name>A0A7D9EQF0_PARCT</name>
<accession>A0A7D9EQF0</accession>
<reference evidence="1" key="1">
    <citation type="submission" date="2020-04" db="EMBL/GenBank/DDBJ databases">
        <authorList>
            <person name="Alioto T."/>
            <person name="Alioto T."/>
            <person name="Gomez Garrido J."/>
        </authorList>
    </citation>
    <scope>NUCLEOTIDE SEQUENCE</scope>
    <source>
        <strain evidence="1">A484AB</strain>
    </source>
</reference>
<sequence>MNQTLETLEVDWMTNDSTSDINDDWISWRDSFLTIANDHIPEKTINGRNNPQWLTGEILNVLKRKETLRRKLRRAIRS</sequence>
<protein>
    <submittedName>
        <fullName evidence="1">Uncharacterized protein</fullName>
    </submittedName>
</protein>
<keyword evidence="2" id="KW-1185">Reference proteome</keyword>
<gene>
    <name evidence="1" type="ORF">PACLA_8A065794</name>
</gene>
<evidence type="ECO:0000313" key="2">
    <source>
        <dbReference type="Proteomes" id="UP001152795"/>
    </source>
</evidence>
<comment type="caution">
    <text evidence="1">The sequence shown here is derived from an EMBL/GenBank/DDBJ whole genome shotgun (WGS) entry which is preliminary data.</text>
</comment>
<dbReference type="Proteomes" id="UP001152795">
    <property type="component" value="Unassembled WGS sequence"/>
</dbReference>
<evidence type="ECO:0000313" key="1">
    <source>
        <dbReference type="EMBL" id="CAB4014007.1"/>
    </source>
</evidence>